<dbReference type="InterPro" id="IPR023271">
    <property type="entry name" value="Aquaporin-like"/>
</dbReference>
<evidence type="ECO:0000256" key="7">
    <source>
        <dbReference type="SAM" id="Phobius"/>
    </source>
</evidence>
<dbReference type="Proteomes" id="UP000831786">
    <property type="component" value="Chromosome"/>
</dbReference>
<keyword evidence="9" id="KW-1185">Reference proteome</keyword>
<evidence type="ECO:0000313" key="9">
    <source>
        <dbReference type="Proteomes" id="UP000831786"/>
    </source>
</evidence>
<comment type="subcellular location">
    <subcellularLocation>
        <location evidence="1">Membrane</location>
        <topology evidence="1">Multi-pass membrane protein</topology>
    </subcellularLocation>
</comment>
<feature type="transmembrane region" description="Helical" evidence="7">
    <location>
        <begin position="139"/>
        <end position="160"/>
    </location>
</feature>
<organism evidence="8 9">
    <name type="scientific">Leucobacter allii</name>
    <dbReference type="NCBI Taxonomy" id="2932247"/>
    <lineage>
        <taxon>Bacteria</taxon>
        <taxon>Bacillati</taxon>
        <taxon>Actinomycetota</taxon>
        <taxon>Actinomycetes</taxon>
        <taxon>Micrococcales</taxon>
        <taxon>Microbacteriaceae</taxon>
        <taxon>Leucobacter</taxon>
    </lineage>
</organism>
<protein>
    <submittedName>
        <fullName evidence="8">Aquaporin</fullName>
    </submittedName>
</protein>
<dbReference type="EMBL" id="CP095045">
    <property type="protein sequence ID" value="UOQ57102.1"/>
    <property type="molecule type" value="Genomic_DNA"/>
</dbReference>
<proteinExistence type="inferred from homology"/>
<evidence type="ECO:0000256" key="4">
    <source>
        <dbReference type="ARBA" id="ARBA00022989"/>
    </source>
</evidence>
<accession>A0ABY4FLF1</accession>
<evidence type="ECO:0000256" key="1">
    <source>
        <dbReference type="ARBA" id="ARBA00004141"/>
    </source>
</evidence>
<dbReference type="PROSITE" id="PS00221">
    <property type="entry name" value="MIP"/>
    <property type="match status" value="1"/>
</dbReference>
<keyword evidence="5 7" id="KW-0472">Membrane</keyword>
<dbReference type="InterPro" id="IPR034294">
    <property type="entry name" value="Aquaporin_transptr"/>
</dbReference>
<dbReference type="Gene3D" id="1.20.1080.10">
    <property type="entry name" value="Glycerol uptake facilitator protein"/>
    <property type="match status" value="1"/>
</dbReference>
<keyword evidence="2 6" id="KW-0813">Transport</keyword>
<gene>
    <name evidence="8" type="ORF">MUN78_15825</name>
</gene>
<evidence type="ECO:0000313" key="8">
    <source>
        <dbReference type="EMBL" id="UOQ57102.1"/>
    </source>
</evidence>
<evidence type="ECO:0000256" key="5">
    <source>
        <dbReference type="ARBA" id="ARBA00023136"/>
    </source>
</evidence>
<dbReference type="SUPFAM" id="SSF81338">
    <property type="entry name" value="Aquaporin-like"/>
    <property type="match status" value="1"/>
</dbReference>
<sequence>MTGTVRNAVAEALATFLFVFTIIAAVNSGSDLTPVAIGFTLMVLVYATGHISGAHLNPAVSLGALIRGALDGVGFIAYVVAQLIGAALAALASMAIWERPAAPTEIELAPAFIVELIVTFILVYVVLNVATSKDNDGNSFYGLAIGGTVTAGAIAVGGVSGGGFNPAVAFGLSISGQFDWAYIWLYVLAPLVGGALAALAFRALNTHDLAKADA</sequence>
<dbReference type="PANTHER" id="PTHR45724">
    <property type="entry name" value="AQUAPORIN NIP2-1"/>
    <property type="match status" value="1"/>
</dbReference>
<keyword evidence="3 6" id="KW-0812">Transmembrane</keyword>
<feature type="transmembrane region" description="Helical" evidence="7">
    <location>
        <begin position="7"/>
        <end position="26"/>
    </location>
</feature>
<feature type="transmembrane region" description="Helical" evidence="7">
    <location>
        <begin position="32"/>
        <end position="54"/>
    </location>
</feature>
<dbReference type="Pfam" id="PF00230">
    <property type="entry name" value="MIP"/>
    <property type="match status" value="1"/>
</dbReference>
<name>A0ABY4FLF1_9MICO</name>
<reference evidence="8 9" key="1">
    <citation type="submission" date="2022-04" db="EMBL/GenBank/DDBJ databases">
        <title>Leucobacter sp. isolated from rhizosphere of garlic.</title>
        <authorList>
            <person name="Won M."/>
            <person name="Lee C.-M."/>
            <person name="Woen H.-Y."/>
            <person name="Kwon S.-W."/>
        </authorList>
    </citation>
    <scope>NUCLEOTIDE SEQUENCE [LARGE SCALE GENOMIC DNA]</scope>
    <source>
        <strain evidence="8 9">H21R-40</strain>
    </source>
</reference>
<feature type="transmembrane region" description="Helical" evidence="7">
    <location>
        <begin position="75"/>
        <end position="96"/>
    </location>
</feature>
<evidence type="ECO:0000256" key="6">
    <source>
        <dbReference type="RuleBase" id="RU000477"/>
    </source>
</evidence>
<dbReference type="InterPro" id="IPR000425">
    <property type="entry name" value="MIP"/>
</dbReference>
<evidence type="ECO:0000256" key="2">
    <source>
        <dbReference type="ARBA" id="ARBA00022448"/>
    </source>
</evidence>
<feature type="transmembrane region" description="Helical" evidence="7">
    <location>
        <begin position="180"/>
        <end position="201"/>
    </location>
</feature>
<feature type="transmembrane region" description="Helical" evidence="7">
    <location>
        <begin position="108"/>
        <end position="127"/>
    </location>
</feature>
<dbReference type="PRINTS" id="PR00783">
    <property type="entry name" value="MINTRINSICP"/>
</dbReference>
<dbReference type="RefSeq" id="WP_244692202.1">
    <property type="nucleotide sequence ID" value="NZ_CP095044.1"/>
</dbReference>
<dbReference type="InterPro" id="IPR022357">
    <property type="entry name" value="MIP_CS"/>
</dbReference>
<dbReference type="PANTHER" id="PTHR45724:SF13">
    <property type="entry name" value="AQUAPORIN NIP1-1-RELATED"/>
    <property type="match status" value="1"/>
</dbReference>
<keyword evidence="4 7" id="KW-1133">Transmembrane helix</keyword>
<evidence type="ECO:0000256" key="3">
    <source>
        <dbReference type="ARBA" id="ARBA00022692"/>
    </source>
</evidence>
<comment type="similarity">
    <text evidence="6">Belongs to the MIP/aquaporin (TC 1.A.8) family.</text>
</comment>